<dbReference type="Gene3D" id="3.20.20.140">
    <property type="entry name" value="Metal-dependent hydrolases"/>
    <property type="match status" value="1"/>
</dbReference>
<dbReference type="EMBL" id="JAACVF010000009">
    <property type="protein sequence ID" value="NCN64533.1"/>
    <property type="molecule type" value="Genomic_DNA"/>
</dbReference>
<comment type="caution">
    <text evidence="2">The sequence shown here is derived from an EMBL/GenBank/DDBJ whole genome shotgun (WGS) entry which is preliminary data.</text>
</comment>
<accession>A0A8J7YV13</accession>
<protein>
    <submittedName>
        <fullName evidence="2">Uncharacterized protein</fullName>
    </submittedName>
</protein>
<dbReference type="Proteomes" id="UP000738826">
    <property type="component" value="Unassembled WGS sequence"/>
</dbReference>
<dbReference type="EMBL" id="JAACQH010000095">
    <property type="protein sequence ID" value="NCS91647.1"/>
    <property type="molecule type" value="Genomic_DNA"/>
</dbReference>
<proteinExistence type="predicted"/>
<gene>
    <name evidence="2" type="ORF">GW779_04455</name>
    <name evidence="1" type="ORF">GW910_00420</name>
</gene>
<organism evidence="2 3">
    <name type="scientific">Candidatus Altarchaeum hamiconexum</name>
    <dbReference type="NCBI Taxonomy" id="1803513"/>
    <lineage>
        <taxon>Archaea</taxon>
        <taxon>Candidatus Altarchaeota</taxon>
        <taxon>Candidatus Altiarchaeia</taxon>
        <taxon>Candidatus Altarchaeales</taxon>
        <taxon>Candidatus Altarchaeaceae</taxon>
        <taxon>Candidatus Altarchaeum</taxon>
    </lineage>
</organism>
<dbReference type="AlphaFoldDB" id="A0A8J7YV13"/>
<reference evidence="2" key="1">
    <citation type="submission" date="2019-11" db="EMBL/GenBank/DDBJ databases">
        <title>Lipid analysis of CO2-rich subsurface aquifers suggests an autotrophy-based deep biosphere with lysolipids enriched in CPR bacteria.</title>
        <authorList>
            <person name="Probst A.J."/>
            <person name="Elling F.J."/>
            <person name="Castelle C.J."/>
            <person name="Zhu Q."/>
            <person name="Elvert M."/>
            <person name="Birarda G."/>
            <person name="Holman H.-Y."/>
            <person name="Lane K.R."/>
            <person name="Ladd B."/>
            <person name="Ryan M.C."/>
            <person name="Woyke T."/>
            <person name="Hinrichs K.-U."/>
            <person name="Banfield J.F."/>
        </authorList>
    </citation>
    <scope>NUCLEOTIDE SEQUENCE</scope>
    <source>
        <strain evidence="1">CG_2015-01_33_1645</strain>
        <strain evidence="2">CG_2015-04_33_537</strain>
    </source>
</reference>
<evidence type="ECO:0000313" key="2">
    <source>
        <dbReference type="EMBL" id="NCS91647.1"/>
    </source>
</evidence>
<sequence length="72" mass="8283">MQYSFGHESTEYSEAIEKLRKGMYLMLRGGSAAKNINILKEIIRNKISTDNCMLVCNDIHAGELNRDTLIYR</sequence>
<evidence type="ECO:0000313" key="1">
    <source>
        <dbReference type="EMBL" id="NCN64533.1"/>
    </source>
</evidence>
<dbReference type="Proteomes" id="UP000768163">
    <property type="component" value="Unassembled WGS sequence"/>
</dbReference>
<name>A0A8J7YV13_9ARCH</name>
<evidence type="ECO:0000313" key="3">
    <source>
        <dbReference type="Proteomes" id="UP000738826"/>
    </source>
</evidence>